<keyword evidence="4" id="KW-0067">ATP-binding</keyword>
<dbReference type="AlphaFoldDB" id="A0A023AZN9"/>
<dbReference type="InterPro" id="IPR014014">
    <property type="entry name" value="RNA_helicase_DEAD_Q_motif"/>
</dbReference>
<feature type="region of interest" description="Disordered" evidence="6">
    <location>
        <begin position="320"/>
        <end position="387"/>
    </location>
</feature>
<dbReference type="InterPro" id="IPR001650">
    <property type="entry name" value="Helicase_C-like"/>
</dbReference>
<dbReference type="PANTHER" id="PTHR47959:SF13">
    <property type="entry name" value="ATP-DEPENDENT RNA HELICASE RHLE"/>
    <property type="match status" value="1"/>
</dbReference>
<dbReference type="EMBL" id="AFNH02001190">
    <property type="protein sequence ID" value="EZG43770.1"/>
    <property type="molecule type" value="Genomic_DNA"/>
</dbReference>
<feature type="region of interest" description="Disordered" evidence="6">
    <location>
        <begin position="584"/>
        <end position="642"/>
    </location>
</feature>
<sequence length="830" mass="89736">MYDMTDLVAEALADWSKPAAYAINTDDEDEDETKGTNDWAQLGLHPALVKGVTEHMGIRKTTAVQRLAVPAILSRQHVIATAETGSGKTLAFVLPICNMILDDMRDAHCGVGRPLPPPTRGFAPGIGHFRARTQPQWVTPQTIRCVALSPTREIAIQTQRVVMSVTQDTPITSTVVCGGTKHAAQEAVLRRGVNFVCACPGRLLDVLANGLLEAFCHLRQVVLDEADRMLGLGFAPDVATILSSFRTAEQVLLFSASLPAPVLKVAKQFMPGRVVRVGILDGGGVCRCENIEEAVFQVPELLKLDLLRYLLINTTDMLPNTPGNIARASPDRAATANAAPANAAPTAAPEGGEEGGEKRLGESSPASTAASPTASPQSPSAGPPAAAVDAFEPRPLLTFDIGRDTPRVLRAHTCASAVSAVNEDVPRGAIESEVTPVVGGQCIVFTRTKARANRVCEQLRLHGFSAERIHGNRSQAARVKAMNMFVSGDCQILVATDVAARGIDVYEIPLVVNFDLPATGEEYTHRAGRTGRAGHEGQCWSFVSEMEELTQIQEDLGRSLGGALKQLEHFDFHKEPDFVMTASGHQEEISPAPVKPTPARRSLEPKRNLTRAVKHGPGPGAGPGAAAGGLRRTSYGSGYAEDRYGEGRYADQRYGEGRYAEGRYGGDGRRKPSYEFKKKFNKRSSLENKRGSLDTKRDSLDKGASLDDGPGPDAIHNSQRSGPGPASGIGLSIHQRRLSEGNQEHQQVGNQHFRQRSGYRQRPEEKRLATPPGLQKAKWNQRGNPTEDNPPRRITALGHDRVMHLEEGRSLLSGKVINKNGKEYNLEDFF</sequence>
<dbReference type="InterPro" id="IPR011545">
    <property type="entry name" value="DEAD/DEAH_box_helicase_dom"/>
</dbReference>
<dbReference type="InterPro" id="IPR050079">
    <property type="entry name" value="DEAD_box_RNA_helicase"/>
</dbReference>
<dbReference type="GO" id="GO:0003676">
    <property type="term" value="F:nucleic acid binding"/>
    <property type="evidence" value="ECO:0007669"/>
    <property type="project" value="InterPro"/>
</dbReference>
<dbReference type="InterPro" id="IPR000629">
    <property type="entry name" value="RNA-helicase_DEAD-box_CS"/>
</dbReference>
<dbReference type="GO" id="GO:0003724">
    <property type="term" value="F:RNA helicase activity"/>
    <property type="evidence" value="ECO:0007669"/>
    <property type="project" value="InterPro"/>
</dbReference>
<dbReference type="GO" id="GO:0016787">
    <property type="term" value="F:hydrolase activity"/>
    <property type="evidence" value="ECO:0007669"/>
    <property type="project" value="UniProtKB-KW"/>
</dbReference>
<evidence type="ECO:0000256" key="6">
    <source>
        <dbReference type="SAM" id="MobiDB-lite"/>
    </source>
</evidence>
<protein>
    <submittedName>
        <fullName evidence="10">Helicase</fullName>
    </submittedName>
</protein>
<dbReference type="PROSITE" id="PS51194">
    <property type="entry name" value="HELICASE_CTER"/>
    <property type="match status" value="1"/>
</dbReference>
<feature type="domain" description="Helicase C-terminal" evidence="8">
    <location>
        <begin position="429"/>
        <end position="571"/>
    </location>
</feature>
<dbReference type="GO" id="GO:0005524">
    <property type="term" value="F:ATP binding"/>
    <property type="evidence" value="ECO:0007669"/>
    <property type="project" value="UniProtKB-KW"/>
</dbReference>
<feature type="compositionally biased region" description="Basic and acidic residues" evidence="6">
    <location>
        <begin position="658"/>
        <end position="705"/>
    </location>
</feature>
<dbReference type="GeneID" id="22915537"/>
<feature type="region of interest" description="Disordered" evidence="6">
    <location>
        <begin position="658"/>
        <end position="794"/>
    </location>
</feature>
<keyword evidence="1" id="KW-0547">Nucleotide-binding</keyword>
<feature type="domain" description="DEAD-box RNA helicase Q" evidence="9">
    <location>
        <begin position="37"/>
        <end position="66"/>
    </location>
</feature>
<evidence type="ECO:0000256" key="3">
    <source>
        <dbReference type="ARBA" id="ARBA00022806"/>
    </source>
</evidence>
<dbReference type="eggNOG" id="KOG0330">
    <property type="taxonomic scope" value="Eukaryota"/>
</dbReference>
<dbReference type="PROSITE" id="PS51195">
    <property type="entry name" value="Q_MOTIF"/>
    <property type="match status" value="1"/>
</dbReference>
<proteinExistence type="predicted"/>
<dbReference type="CDD" id="cd18787">
    <property type="entry name" value="SF2_C_DEAD"/>
    <property type="match status" value="1"/>
</dbReference>
<name>A0A023AZN9_GRENI</name>
<keyword evidence="2" id="KW-0378">Hydrolase</keyword>
<dbReference type="InterPro" id="IPR044742">
    <property type="entry name" value="DEAD/DEAH_RhlB"/>
</dbReference>
<evidence type="ECO:0000259" key="7">
    <source>
        <dbReference type="PROSITE" id="PS51192"/>
    </source>
</evidence>
<dbReference type="SUPFAM" id="SSF52540">
    <property type="entry name" value="P-loop containing nucleoside triphosphate hydrolases"/>
    <property type="match status" value="1"/>
</dbReference>
<dbReference type="SMART" id="SM00487">
    <property type="entry name" value="DEXDc"/>
    <property type="match status" value="1"/>
</dbReference>
<reference evidence="10" key="1">
    <citation type="submission" date="2013-12" db="EMBL/GenBank/DDBJ databases">
        <authorList>
            <person name="Omoto C.K."/>
            <person name="Sibley D."/>
            <person name="Venepally P."/>
            <person name="Hadjithomas M."/>
            <person name="Karamycheva S."/>
            <person name="Brunk B."/>
            <person name="Roos D."/>
            <person name="Caler E."/>
            <person name="Lorenzi H."/>
        </authorList>
    </citation>
    <scope>NUCLEOTIDE SEQUENCE</scope>
</reference>
<evidence type="ECO:0000313" key="10">
    <source>
        <dbReference type="EMBL" id="EZG43770.1"/>
    </source>
</evidence>
<dbReference type="Pfam" id="PF00271">
    <property type="entry name" value="Helicase_C"/>
    <property type="match status" value="1"/>
</dbReference>
<dbReference type="CDD" id="cd00268">
    <property type="entry name" value="DEADc"/>
    <property type="match status" value="1"/>
</dbReference>
<evidence type="ECO:0000256" key="1">
    <source>
        <dbReference type="ARBA" id="ARBA00022741"/>
    </source>
</evidence>
<dbReference type="GO" id="GO:0005829">
    <property type="term" value="C:cytosol"/>
    <property type="evidence" value="ECO:0007669"/>
    <property type="project" value="TreeGrafter"/>
</dbReference>
<evidence type="ECO:0000256" key="5">
    <source>
        <dbReference type="PROSITE-ProRule" id="PRU00552"/>
    </source>
</evidence>
<comment type="caution">
    <text evidence="10">The sequence shown here is derived from an EMBL/GenBank/DDBJ whole genome shotgun (WGS) entry which is preliminary data.</text>
</comment>
<accession>A0A023AZN9</accession>
<feature type="compositionally biased region" description="Low complexity" evidence="6">
    <location>
        <begin position="363"/>
        <end position="387"/>
    </location>
</feature>
<organism evidence="10 11">
    <name type="scientific">Gregarina niphandrodes</name>
    <name type="common">Septate eugregarine</name>
    <dbReference type="NCBI Taxonomy" id="110365"/>
    <lineage>
        <taxon>Eukaryota</taxon>
        <taxon>Sar</taxon>
        <taxon>Alveolata</taxon>
        <taxon>Apicomplexa</taxon>
        <taxon>Conoidasida</taxon>
        <taxon>Gregarinasina</taxon>
        <taxon>Eugregarinorida</taxon>
        <taxon>Gregarinidae</taxon>
        <taxon>Gregarina</taxon>
    </lineage>
</organism>
<dbReference type="VEuPathDB" id="CryptoDB:GNI_159670"/>
<evidence type="ECO:0000256" key="2">
    <source>
        <dbReference type="ARBA" id="ARBA00022801"/>
    </source>
</evidence>
<feature type="compositionally biased region" description="Gly residues" evidence="6">
    <location>
        <begin position="617"/>
        <end position="627"/>
    </location>
</feature>
<dbReference type="Gene3D" id="3.40.50.300">
    <property type="entry name" value="P-loop containing nucleotide triphosphate hydrolases"/>
    <property type="match status" value="2"/>
</dbReference>
<evidence type="ECO:0000259" key="9">
    <source>
        <dbReference type="PROSITE" id="PS51195"/>
    </source>
</evidence>
<gene>
    <name evidence="10" type="ORF">GNI_159670</name>
</gene>
<dbReference type="InterPro" id="IPR027417">
    <property type="entry name" value="P-loop_NTPase"/>
</dbReference>
<dbReference type="Pfam" id="PF00270">
    <property type="entry name" value="DEAD"/>
    <property type="match status" value="1"/>
</dbReference>
<keyword evidence="11" id="KW-1185">Reference proteome</keyword>
<feature type="short sequence motif" description="Q motif" evidence="5">
    <location>
        <begin position="37"/>
        <end position="66"/>
    </location>
</feature>
<evidence type="ECO:0000259" key="8">
    <source>
        <dbReference type="PROSITE" id="PS51194"/>
    </source>
</evidence>
<dbReference type="PANTHER" id="PTHR47959">
    <property type="entry name" value="ATP-DEPENDENT RNA HELICASE RHLE-RELATED"/>
    <property type="match status" value="1"/>
</dbReference>
<dbReference type="RefSeq" id="XP_011134618.1">
    <property type="nucleotide sequence ID" value="XM_011136316.1"/>
</dbReference>
<evidence type="ECO:0000313" key="11">
    <source>
        <dbReference type="Proteomes" id="UP000019763"/>
    </source>
</evidence>
<dbReference type="PROSITE" id="PS00039">
    <property type="entry name" value="DEAD_ATP_HELICASE"/>
    <property type="match status" value="1"/>
</dbReference>
<dbReference type="eggNOG" id="KOG0335">
    <property type="taxonomic scope" value="Eukaryota"/>
</dbReference>
<feature type="compositionally biased region" description="Low complexity" evidence="6">
    <location>
        <begin position="333"/>
        <end position="350"/>
    </location>
</feature>
<feature type="domain" description="Helicase ATP-binding" evidence="7">
    <location>
        <begin position="69"/>
        <end position="276"/>
    </location>
</feature>
<evidence type="ECO:0000256" key="4">
    <source>
        <dbReference type="ARBA" id="ARBA00022840"/>
    </source>
</evidence>
<dbReference type="PROSITE" id="PS51192">
    <property type="entry name" value="HELICASE_ATP_BIND_1"/>
    <property type="match status" value="1"/>
</dbReference>
<dbReference type="SMART" id="SM00490">
    <property type="entry name" value="HELICc"/>
    <property type="match status" value="1"/>
</dbReference>
<dbReference type="Proteomes" id="UP000019763">
    <property type="component" value="Unassembled WGS sequence"/>
</dbReference>
<dbReference type="InterPro" id="IPR014001">
    <property type="entry name" value="Helicase_ATP-bd"/>
</dbReference>
<keyword evidence="3 10" id="KW-0347">Helicase</keyword>